<sequence length="117" mass="13660">MVKFRSNSMLKFCRKHKFKSTMSFQRWQVDRTSKIDRLSRWRKIVIHSSGGSSASRRGPSSWRHCGQSHRRPESRPDERRMLAVAWSMLTVAGRNRFRQGPLHGMSSISRGSIVCRI</sequence>
<dbReference type="EMBL" id="HBUE01197422">
    <property type="protein sequence ID" value="CAG6528365.1"/>
    <property type="molecule type" value="Transcribed_RNA"/>
</dbReference>
<organism evidence="2">
    <name type="scientific">Culex pipiens</name>
    <name type="common">House mosquito</name>
    <dbReference type="NCBI Taxonomy" id="7175"/>
    <lineage>
        <taxon>Eukaryota</taxon>
        <taxon>Metazoa</taxon>
        <taxon>Ecdysozoa</taxon>
        <taxon>Arthropoda</taxon>
        <taxon>Hexapoda</taxon>
        <taxon>Insecta</taxon>
        <taxon>Pterygota</taxon>
        <taxon>Neoptera</taxon>
        <taxon>Endopterygota</taxon>
        <taxon>Diptera</taxon>
        <taxon>Nematocera</taxon>
        <taxon>Culicoidea</taxon>
        <taxon>Culicidae</taxon>
        <taxon>Culicinae</taxon>
        <taxon>Culicini</taxon>
        <taxon>Culex</taxon>
        <taxon>Culex</taxon>
    </lineage>
</organism>
<reference evidence="2" key="1">
    <citation type="submission" date="2021-05" db="EMBL/GenBank/DDBJ databases">
        <authorList>
            <person name="Alioto T."/>
            <person name="Alioto T."/>
            <person name="Gomez Garrido J."/>
        </authorList>
    </citation>
    <scope>NUCLEOTIDE SEQUENCE</scope>
</reference>
<accession>A0A8D8MFZ0</accession>
<evidence type="ECO:0000256" key="1">
    <source>
        <dbReference type="SAM" id="MobiDB-lite"/>
    </source>
</evidence>
<proteinExistence type="predicted"/>
<feature type="compositionally biased region" description="Low complexity" evidence="1">
    <location>
        <begin position="48"/>
        <end position="63"/>
    </location>
</feature>
<feature type="region of interest" description="Disordered" evidence="1">
    <location>
        <begin position="48"/>
        <end position="77"/>
    </location>
</feature>
<name>A0A8D8MFZ0_CULPI</name>
<protein>
    <submittedName>
        <fullName evidence="2">(northern house mosquito) hypothetical protein</fullName>
    </submittedName>
</protein>
<dbReference type="EMBL" id="HBUE01197424">
    <property type="protein sequence ID" value="CAG6528366.1"/>
    <property type="molecule type" value="Transcribed_RNA"/>
</dbReference>
<dbReference type="EMBL" id="HBUE01303449">
    <property type="protein sequence ID" value="CAG6580100.1"/>
    <property type="molecule type" value="Transcribed_RNA"/>
</dbReference>
<dbReference type="AlphaFoldDB" id="A0A8D8MFZ0"/>
<dbReference type="EMBL" id="HBUE01303447">
    <property type="protein sequence ID" value="CAG6580099.1"/>
    <property type="molecule type" value="Transcribed_RNA"/>
</dbReference>
<evidence type="ECO:0000313" key="2">
    <source>
        <dbReference type="EMBL" id="CAG6528366.1"/>
    </source>
</evidence>